<keyword evidence="3" id="KW-0645">Protease</keyword>
<evidence type="ECO:0000256" key="5">
    <source>
        <dbReference type="ARBA" id="ARBA00022801"/>
    </source>
</evidence>
<dbReference type="RefSeq" id="WP_189023822.1">
    <property type="nucleotide sequence ID" value="NZ_BMKR01000006.1"/>
</dbReference>
<keyword evidence="2" id="KW-0673">Quorum sensing</keyword>
<gene>
    <name evidence="9" type="primary">agrB</name>
    <name evidence="9" type="ORF">GCM10010912_16850</name>
</gene>
<dbReference type="Pfam" id="PF04647">
    <property type="entry name" value="AgrB"/>
    <property type="match status" value="1"/>
</dbReference>
<keyword evidence="1" id="KW-1003">Cell membrane</keyword>
<evidence type="ECO:0000313" key="9">
    <source>
        <dbReference type="EMBL" id="GGF72368.1"/>
    </source>
</evidence>
<organism evidence="9 10">
    <name type="scientific">Paenibacillus albidus</name>
    <dbReference type="NCBI Taxonomy" id="2041023"/>
    <lineage>
        <taxon>Bacteria</taxon>
        <taxon>Bacillati</taxon>
        <taxon>Bacillota</taxon>
        <taxon>Bacilli</taxon>
        <taxon>Bacillales</taxon>
        <taxon>Paenibacillaceae</taxon>
        <taxon>Paenibacillus</taxon>
    </lineage>
</organism>
<keyword evidence="4 8" id="KW-0812">Transmembrane</keyword>
<feature type="transmembrane region" description="Helical" evidence="8">
    <location>
        <begin position="102"/>
        <end position="118"/>
    </location>
</feature>
<dbReference type="SMART" id="SM00793">
    <property type="entry name" value="AgrB"/>
    <property type="match status" value="1"/>
</dbReference>
<evidence type="ECO:0000256" key="4">
    <source>
        <dbReference type="ARBA" id="ARBA00022692"/>
    </source>
</evidence>
<feature type="transmembrane region" description="Helical" evidence="8">
    <location>
        <begin position="34"/>
        <end position="67"/>
    </location>
</feature>
<reference evidence="9" key="1">
    <citation type="journal article" date="2014" name="Int. J. Syst. Evol. Microbiol.">
        <title>Complete genome sequence of Corynebacterium casei LMG S-19264T (=DSM 44701T), isolated from a smear-ripened cheese.</title>
        <authorList>
            <consortium name="US DOE Joint Genome Institute (JGI-PGF)"/>
            <person name="Walter F."/>
            <person name="Albersmeier A."/>
            <person name="Kalinowski J."/>
            <person name="Ruckert C."/>
        </authorList>
    </citation>
    <scope>NUCLEOTIDE SEQUENCE</scope>
    <source>
        <strain evidence="9">CGMCC 1.16134</strain>
    </source>
</reference>
<reference evidence="9" key="2">
    <citation type="submission" date="2020-09" db="EMBL/GenBank/DDBJ databases">
        <authorList>
            <person name="Sun Q."/>
            <person name="Zhou Y."/>
        </authorList>
    </citation>
    <scope>NUCLEOTIDE SEQUENCE</scope>
    <source>
        <strain evidence="9">CGMCC 1.16134</strain>
    </source>
</reference>
<name>A0A917C6G6_9BACL</name>
<dbReference type="GO" id="GO:0016020">
    <property type="term" value="C:membrane"/>
    <property type="evidence" value="ECO:0007669"/>
    <property type="project" value="InterPro"/>
</dbReference>
<dbReference type="Proteomes" id="UP000637643">
    <property type="component" value="Unassembled WGS sequence"/>
</dbReference>
<dbReference type="InterPro" id="IPR006741">
    <property type="entry name" value="AgrB"/>
</dbReference>
<evidence type="ECO:0000313" key="10">
    <source>
        <dbReference type="Proteomes" id="UP000637643"/>
    </source>
</evidence>
<keyword evidence="7 8" id="KW-0472">Membrane</keyword>
<protein>
    <submittedName>
        <fullName evidence="9">Accessory gene regulator</fullName>
    </submittedName>
</protein>
<keyword evidence="10" id="KW-1185">Reference proteome</keyword>
<evidence type="ECO:0000256" key="2">
    <source>
        <dbReference type="ARBA" id="ARBA00022654"/>
    </source>
</evidence>
<keyword evidence="6 8" id="KW-1133">Transmembrane helix</keyword>
<accession>A0A917C6G6</accession>
<sequence>MIEYLALRMAESIKKNVPESPTSTAVMKFALSVIINAVMIIVLSLFISFFTGRITEVILGLLAFPLLRQASGGYHMKSGMKCVLFSTALITVISLADLQYKHIFMMGLISLVLVGVYAPSNIEKQSRTPKKYYPLLKFISLIIVALNLFIGSSVLAATFFAQSISLIRLKGGERP</sequence>
<evidence type="ECO:0000256" key="1">
    <source>
        <dbReference type="ARBA" id="ARBA00022475"/>
    </source>
</evidence>
<dbReference type="GO" id="GO:0006508">
    <property type="term" value="P:proteolysis"/>
    <property type="evidence" value="ECO:0007669"/>
    <property type="project" value="UniProtKB-KW"/>
</dbReference>
<evidence type="ECO:0000256" key="7">
    <source>
        <dbReference type="ARBA" id="ARBA00023136"/>
    </source>
</evidence>
<evidence type="ECO:0000256" key="8">
    <source>
        <dbReference type="SAM" id="Phobius"/>
    </source>
</evidence>
<comment type="caution">
    <text evidence="9">The sequence shown here is derived from an EMBL/GenBank/DDBJ whole genome shotgun (WGS) entry which is preliminary data.</text>
</comment>
<evidence type="ECO:0000256" key="3">
    <source>
        <dbReference type="ARBA" id="ARBA00022670"/>
    </source>
</evidence>
<dbReference type="AlphaFoldDB" id="A0A917C6G6"/>
<keyword evidence="5" id="KW-0378">Hydrolase</keyword>
<evidence type="ECO:0000256" key="6">
    <source>
        <dbReference type="ARBA" id="ARBA00022989"/>
    </source>
</evidence>
<feature type="transmembrane region" description="Helical" evidence="8">
    <location>
        <begin position="138"/>
        <end position="161"/>
    </location>
</feature>
<dbReference type="GO" id="GO:0009372">
    <property type="term" value="P:quorum sensing"/>
    <property type="evidence" value="ECO:0007669"/>
    <property type="project" value="UniProtKB-KW"/>
</dbReference>
<dbReference type="GO" id="GO:0008233">
    <property type="term" value="F:peptidase activity"/>
    <property type="evidence" value="ECO:0007669"/>
    <property type="project" value="UniProtKB-KW"/>
</dbReference>
<proteinExistence type="predicted"/>
<dbReference type="EMBL" id="BMKR01000006">
    <property type="protein sequence ID" value="GGF72368.1"/>
    <property type="molecule type" value="Genomic_DNA"/>
</dbReference>